<protein>
    <submittedName>
        <fullName evidence="2">PIN domain-containing protein</fullName>
    </submittedName>
</protein>
<dbReference type="InterPro" id="IPR052919">
    <property type="entry name" value="TA_system_RNase"/>
</dbReference>
<dbReference type="Proteomes" id="UP000468901">
    <property type="component" value="Unassembled WGS sequence"/>
</dbReference>
<dbReference type="RefSeq" id="WP_152216618.1">
    <property type="nucleotide sequence ID" value="NZ_WESC01000010.1"/>
</dbReference>
<reference evidence="2 3" key="1">
    <citation type="submission" date="2019-09" db="EMBL/GenBank/DDBJ databases">
        <title>Parvibaculum sedimenti sp. nov., isolated from sediment.</title>
        <authorList>
            <person name="Wang Y."/>
        </authorList>
    </citation>
    <scope>NUCLEOTIDE SEQUENCE [LARGE SCALE GENOMIC DNA]</scope>
    <source>
        <strain evidence="2 3">HXT-9</strain>
    </source>
</reference>
<comment type="caution">
    <text evidence="2">The sequence shown here is derived from an EMBL/GenBank/DDBJ whole genome shotgun (WGS) entry which is preliminary data.</text>
</comment>
<dbReference type="PANTHER" id="PTHR36173:SF1">
    <property type="entry name" value="RIBONUCLEASE VAPC22"/>
    <property type="match status" value="1"/>
</dbReference>
<dbReference type="PANTHER" id="PTHR36173">
    <property type="entry name" value="RIBONUCLEASE VAPC16-RELATED"/>
    <property type="match status" value="1"/>
</dbReference>
<gene>
    <name evidence="2" type="ORF">F2P47_12045</name>
</gene>
<proteinExistence type="predicted"/>
<accession>A0A6N6VI69</accession>
<organism evidence="2 3">
    <name type="scientific">Parvibaculum sedimenti</name>
    <dbReference type="NCBI Taxonomy" id="2608632"/>
    <lineage>
        <taxon>Bacteria</taxon>
        <taxon>Pseudomonadati</taxon>
        <taxon>Pseudomonadota</taxon>
        <taxon>Alphaproteobacteria</taxon>
        <taxon>Hyphomicrobiales</taxon>
        <taxon>Parvibaculaceae</taxon>
        <taxon>Parvibaculum</taxon>
    </lineage>
</organism>
<dbReference type="CDD" id="cd09872">
    <property type="entry name" value="PIN_Sll0205-like"/>
    <property type="match status" value="1"/>
</dbReference>
<dbReference type="InterPro" id="IPR041705">
    <property type="entry name" value="PIN_Sll0205"/>
</dbReference>
<sequence length="144" mass="15941">MATPSPLLLDTHAWLWYSLGERSLGSNARKAIDAAQANAKLYVSVASCWEIGQLVAKKRLSLSLPIRSWMHRSIQSMELKVIDLRRRQVMDAVDMIGQIESKDPFDSFILAAAAHARADLVSADGHMKNYAKSSGYLGIVDARK</sequence>
<evidence type="ECO:0000259" key="1">
    <source>
        <dbReference type="Pfam" id="PF01850"/>
    </source>
</evidence>
<dbReference type="InterPro" id="IPR002716">
    <property type="entry name" value="PIN_dom"/>
</dbReference>
<name>A0A6N6VI69_9HYPH</name>
<keyword evidence="3" id="KW-1185">Reference proteome</keyword>
<dbReference type="EMBL" id="WESC01000010">
    <property type="protein sequence ID" value="KAB7739446.1"/>
    <property type="molecule type" value="Genomic_DNA"/>
</dbReference>
<feature type="domain" description="PIN" evidence="1">
    <location>
        <begin position="8"/>
        <end position="132"/>
    </location>
</feature>
<dbReference type="SUPFAM" id="SSF88723">
    <property type="entry name" value="PIN domain-like"/>
    <property type="match status" value="1"/>
</dbReference>
<evidence type="ECO:0000313" key="3">
    <source>
        <dbReference type="Proteomes" id="UP000468901"/>
    </source>
</evidence>
<evidence type="ECO:0000313" key="2">
    <source>
        <dbReference type="EMBL" id="KAB7739446.1"/>
    </source>
</evidence>
<dbReference type="Gene3D" id="3.40.50.1010">
    <property type="entry name" value="5'-nuclease"/>
    <property type="match status" value="1"/>
</dbReference>
<dbReference type="Pfam" id="PF01850">
    <property type="entry name" value="PIN"/>
    <property type="match status" value="1"/>
</dbReference>
<dbReference type="InterPro" id="IPR029060">
    <property type="entry name" value="PIN-like_dom_sf"/>
</dbReference>
<dbReference type="AlphaFoldDB" id="A0A6N6VI69"/>